<dbReference type="OrthoDB" id="7596760at2"/>
<protein>
    <submittedName>
        <fullName evidence="1">Uncharacterized protein</fullName>
    </submittedName>
</protein>
<dbReference type="RefSeq" id="WP_110298930.1">
    <property type="nucleotide sequence ID" value="NZ_QJJM01000007.1"/>
</dbReference>
<sequence>MPSHLILTVILGSILPLLPIGLVNLDRASSAVEDCVGKKRIVTVPPRAKKEQSQKRCRVIAPILM</sequence>
<evidence type="ECO:0000313" key="1">
    <source>
        <dbReference type="EMBL" id="PXW75194.1"/>
    </source>
</evidence>
<proteinExistence type="predicted"/>
<name>A0A2V3V288_9SPHN</name>
<evidence type="ECO:0000313" key="2">
    <source>
        <dbReference type="Proteomes" id="UP000248014"/>
    </source>
</evidence>
<dbReference type="AlphaFoldDB" id="A0A2V3V288"/>
<gene>
    <name evidence="1" type="ORF">C7451_107164</name>
</gene>
<comment type="caution">
    <text evidence="1">The sequence shown here is derived from an EMBL/GenBank/DDBJ whole genome shotgun (WGS) entry which is preliminary data.</text>
</comment>
<keyword evidence="2" id="KW-1185">Reference proteome</keyword>
<dbReference type="EMBL" id="QJJM01000007">
    <property type="protein sequence ID" value="PXW75194.1"/>
    <property type="molecule type" value="Genomic_DNA"/>
</dbReference>
<organism evidence="1 2">
    <name type="scientific">Blastomonas natatoria</name>
    <dbReference type="NCBI Taxonomy" id="34015"/>
    <lineage>
        <taxon>Bacteria</taxon>
        <taxon>Pseudomonadati</taxon>
        <taxon>Pseudomonadota</taxon>
        <taxon>Alphaproteobacteria</taxon>
        <taxon>Sphingomonadales</taxon>
        <taxon>Sphingomonadaceae</taxon>
        <taxon>Blastomonas</taxon>
    </lineage>
</organism>
<dbReference type="Proteomes" id="UP000248014">
    <property type="component" value="Unassembled WGS sequence"/>
</dbReference>
<reference evidence="1 2" key="1">
    <citation type="submission" date="2018-05" db="EMBL/GenBank/DDBJ databases">
        <title>Genomic Encyclopedia of Type Strains, Phase IV (KMG-IV): sequencing the most valuable type-strain genomes for metagenomic binning, comparative biology and taxonomic classification.</title>
        <authorList>
            <person name="Goeker M."/>
        </authorList>
    </citation>
    <scope>NUCLEOTIDE SEQUENCE [LARGE SCALE GENOMIC DNA]</scope>
    <source>
        <strain evidence="1 2">DSM 3183</strain>
    </source>
</reference>
<accession>A0A2V3V288</accession>